<accession>A0A3M7S6K9</accession>
<name>A0A3M7S6K9_BRAPC</name>
<dbReference type="EMBL" id="REGN01001944">
    <property type="protein sequence ID" value="RNA31411.1"/>
    <property type="molecule type" value="Genomic_DNA"/>
</dbReference>
<keyword evidence="2" id="KW-1185">Reference proteome</keyword>
<sequence length="68" mass="7893">MTRRVIKIILVCENRVCKNQSLSDVHYTDDFLRSFGRSARRSNFWTAKINGLKYTGGQKIVNLIYLSP</sequence>
<protein>
    <submittedName>
        <fullName evidence="1">Uncharacterized protein</fullName>
    </submittedName>
</protein>
<dbReference type="Proteomes" id="UP000276133">
    <property type="component" value="Unassembled WGS sequence"/>
</dbReference>
<organism evidence="1 2">
    <name type="scientific">Brachionus plicatilis</name>
    <name type="common">Marine rotifer</name>
    <name type="synonym">Brachionus muelleri</name>
    <dbReference type="NCBI Taxonomy" id="10195"/>
    <lineage>
        <taxon>Eukaryota</taxon>
        <taxon>Metazoa</taxon>
        <taxon>Spiralia</taxon>
        <taxon>Gnathifera</taxon>
        <taxon>Rotifera</taxon>
        <taxon>Eurotatoria</taxon>
        <taxon>Monogononta</taxon>
        <taxon>Pseudotrocha</taxon>
        <taxon>Ploima</taxon>
        <taxon>Brachionidae</taxon>
        <taxon>Brachionus</taxon>
    </lineage>
</organism>
<reference evidence="1 2" key="1">
    <citation type="journal article" date="2018" name="Sci. Rep.">
        <title>Genomic signatures of local adaptation to the degree of environmental predictability in rotifers.</title>
        <authorList>
            <person name="Franch-Gras L."/>
            <person name="Hahn C."/>
            <person name="Garcia-Roger E.M."/>
            <person name="Carmona M.J."/>
            <person name="Serra M."/>
            <person name="Gomez A."/>
        </authorList>
    </citation>
    <scope>NUCLEOTIDE SEQUENCE [LARGE SCALE GENOMIC DNA]</scope>
    <source>
        <strain evidence="1">HYR1</strain>
    </source>
</reference>
<evidence type="ECO:0000313" key="1">
    <source>
        <dbReference type="EMBL" id="RNA31411.1"/>
    </source>
</evidence>
<proteinExistence type="predicted"/>
<gene>
    <name evidence="1" type="ORF">BpHYR1_041691</name>
</gene>
<evidence type="ECO:0000313" key="2">
    <source>
        <dbReference type="Proteomes" id="UP000276133"/>
    </source>
</evidence>
<comment type="caution">
    <text evidence="1">The sequence shown here is derived from an EMBL/GenBank/DDBJ whole genome shotgun (WGS) entry which is preliminary data.</text>
</comment>
<dbReference type="AlphaFoldDB" id="A0A3M7S6K9"/>